<evidence type="ECO:0000313" key="6">
    <source>
        <dbReference type="EMBL" id="MDQ7247699.1"/>
    </source>
</evidence>
<dbReference type="Pfam" id="PF04828">
    <property type="entry name" value="GFA"/>
    <property type="match status" value="1"/>
</dbReference>
<feature type="domain" description="CENP-V/GFA" evidence="5">
    <location>
        <begin position="13"/>
        <end position="118"/>
    </location>
</feature>
<evidence type="ECO:0000256" key="4">
    <source>
        <dbReference type="ARBA" id="ARBA00023239"/>
    </source>
</evidence>
<evidence type="ECO:0000256" key="3">
    <source>
        <dbReference type="ARBA" id="ARBA00022833"/>
    </source>
</evidence>
<dbReference type="SUPFAM" id="SSF51316">
    <property type="entry name" value="Mss4-like"/>
    <property type="match status" value="1"/>
</dbReference>
<dbReference type="Proteomes" id="UP001230156">
    <property type="component" value="Unassembled WGS sequence"/>
</dbReference>
<proteinExistence type="inferred from homology"/>
<dbReference type="EMBL" id="JAUYVI010000003">
    <property type="protein sequence ID" value="MDQ7247699.1"/>
    <property type="molecule type" value="Genomic_DNA"/>
</dbReference>
<evidence type="ECO:0000313" key="7">
    <source>
        <dbReference type="Proteomes" id="UP001230156"/>
    </source>
</evidence>
<evidence type="ECO:0000256" key="2">
    <source>
        <dbReference type="ARBA" id="ARBA00022723"/>
    </source>
</evidence>
<gene>
    <name evidence="6" type="ORF">Q8A70_08470</name>
</gene>
<evidence type="ECO:0000259" key="5">
    <source>
        <dbReference type="PROSITE" id="PS51891"/>
    </source>
</evidence>
<dbReference type="Gene3D" id="3.90.1590.10">
    <property type="entry name" value="glutathione-dependent formaldehyde- activating enzyme (gfa)"/>
    <property type="match status" value="1"/>
</dbReference>
<reference evidence="7" key="1">
    <citation type="submission" date="2023-08" db="EMBL/GenBank/DDBJ databases">
        <title>Rhodospirillaceae gen. nov., a novel taxon isolated from the Yangtze River Yuezi River estuary sludge.</title>
        <authorList>
            <person name="Ruan L."/>
        </authorList>
    </citation>
    <scope>NUCLEOTIDE SEQUENCE [LARGE SCALE GENOMIC DNA]</scope>
    <source>
        <strain evidence="7">R-7</strain>
    </source>
</reference>
<dbReference type="InterPro" id="IPR006913">
    <property type="entry name" value="CENP-V/GFA"/>
</dbReference>
<dbReference type="InterPro" id="IPR011057">
    <property type="entry name" value="Mss4-like_sf"/>
</dbReference>
<protein>
    <submittedName>
        <fullName evidence="6">GFA family protein</fullName>
    </submittedName>
</protein>
<dbReference type="PANTHER" id="PTHR33337">
    <property type="entry name" value="GFA DOMAIN-CONTAINING PROTEIN"/>
    <property type="match status" value="1"/>
</dbReference>
<dbReference type="RefSeq" id="WP_379955134.1">
    <property type="nucleotide sequence ID" value="NZ_JAUYVI010000003.1"/>
</dbReference>
<name>A0ABU0YJ02_9PROT</name>
<sequence length="142" mass="15440">MASATLIGMTLETTGHCLCGRVKYRVTGVPNWRCLCHCESCRRATGVPVTAFASFPVAHFHFEGETSRYQSSAGVTRTFCGHCGTPLTYASEDLPGEIHLLTGSADHPEAAHLTPQWHTFDNERISWVDLGAGLPRSKPKPA</sequence>
<keyword evidence="3" id="KW-0862">Zinc</keyword>
<keyword evidence="2" id="KW-0479">Metal-binding</keyword>
<accession>A0ABU0YJ02</accession>
<organism evidence="6 7">
    <name type="scientific">Dongia sedimenti</name>
    <dbReference type="NCBI Taxonomy" id="3064282"/>
    <lineage>
        <taxon>Bacteria</taxon>
        <taxon>Pseudomonadati</taxon>
        <taxon>Pseudomonadota</taxon>
        <taxon>Alphaproteobacteria</taxon>
        <taxon>Rhodospirillales</taxon>
        <taxon>Dongiaceae</taxon>
        <taxon>Dongia</taxon>
    </lineage>
</organism>
<keyword evidence="7" id="KW-1185">Reference proteome</keyword>
<dbReference type="PANTHER" id="PTHR33337:SF40">
    <property type="entry name" value="CENP-V_GFA DOMAIN-CONTAINING PROTEIN-RELATED"/>
    <property type="match status" value="1"/>
</dbReference>
<comment type="caution">
    <text evidence="6">The sequence shown here is derived from an EMBL/GenBank/DDBJ whole genome shotgun (WGS) entry which is preliminary data.</text>
</comment>
<evidence type="ECO:0000256" key="1">
    <source>
        <dbReference type="ARBA" id="ARBA00005495"/>
    </source>
</evidence>
<dbReference type="PROSITE" id="PS51891">
    <property type="entry name" value="CENP_V_GFA"/>
    <property type="match status" value="1"/>
</dbReference>
<keyword evidence="4" id="KW-0456">Lyase</keyword>
<comment type="similarity">
    <text evidence="1">Belongs to the Gfa family.</text>
</comment>